<gene>
    <name evidence="2" type="ORF">BC793_108263</name>
</gene>
<dbReference type="Pfam" id="PF06897">
    <property type="entry name" value="DUF1269"/>
    <property type="match status" value="1"/>
</dbReference>
<comment type="caution">
    <text evidence="2">The sequence shown here is derived from an EMBL/GenBank/DDBJ whole genome shotgun (WGS) entry which is preliminary data.</text>
</comment>
<reference evidence="2 3" key="1">
    <citation type="submission" date="2018-05" db="EMBL/GenBank/DDBJ databases">
        <title>Genomic Encyclopedia of Archaeal and Bacterial Type Strains, Phase II (KMG-II): from individual species to whole genera.</title>
        <authorList>
            <person name="Goeker M."/>
        </authorList>
    </citation>
    <scope>NUCLEOTIDE SEQUENCE [LARGE SCALE GENOMIC DNA]</scope>
    <source>
        <strain evidence="2 3">DSM 45184</strain>
    </source>
</reference>
<dbReference type="AlphaFoldDB" id="A0A316FE42"/>
<keyword evidence="1" id="KW-1133">Transmembrane helix</keyword>
<accession>A0A316FE42</accession>
<protein>
    <submittedName>
        <fullName evidence="2">Putative membrane protein</fullName>
    </submittedName>
</protein>
<evidence type="ECO:0000313" key="2">
    <source>
        <dbReference type="EMBL" id="PWK47148.1"/>
    </source>
</evidence>
<dbReference type="EMBL" id="QGGR01000008">
    <property type="protein sequence ID" value="PWK47148.1"/>
    <property type="molecule type" value="Genomic_DNA"/>
</dbReference>
<keyword evidence="3" id="KW-1185">Reference proteome</keyword>
<keyword evidence="1" id="KW-0812">Transmembrane</keyword>
<sequence length="167" mass="18130">MTAMTTFTVWKFDEPERAERAAYILKHAEAEGLVKVVDHAVVTWPYGAATPETHHENESSRRHTGWGAFWGVIVGGLFLVPIAGAAVGAGIGALVRATEGTGIDRDQLETIRTEITEGTSALFLVTDHGDLDRLGERLHGMHKRLIATNLTDGEREILLETFSGGNP</sequence>
<evidence type="ECO:0000313" key="3">
    <source>
        <dbReference type="Proteomes" id="UP000245697"/>
    </source>
</evidence>
<name>A0A316FE42_9ACTN</name>
<feature type="transmembrane region" description="Helical" evidence="1">
    <location>
        <begin position="68"/>
        <end position="95"/>
    </location>
</feature>
<evidence type="ECO:0000256" key="1">
    <source>
        <dbReference type="SAM" id="Phobius"/>
    </source>
</evidence>
<keyword evidence="1" id="KW-0472">Membrane</keyword>
<dbReference type="Proteomes" id="UP000245697">
    <property type="component" value="Unassembled WGS sequence"/>
</dbReference>
<organism evidence="2 3">
    <name type="scientific">Actinoplanes xinjiangensis</name>
    <dbReference type="NCBI Taxonomy" id="512350"/>
    <lineage>
        <taxon>Bacteria</taxon>
        <taxon>Bacillati</taxon>
        <taxon>Actinomycetota</taxon>
        <taxon>Actinomycetes</taxon>
        <taxon>Micromonosporales</taxon>
        <taxon>Micromonosporaceae</taxon>
        <taxon>Actinoplanes</taxon>
    </lineage>
</organism>
<proteinExistence type="predicted"/>
<dbReference type="InterPro" id="IPR009200">
    <property type="entry name" value="DUF1269_membrane"/>
</dbReference>